<feature type="compositionally biased region" description="Basic residues" evidence="1">
    <location>
        <begin position="190"/>
        <end position="199"/>
    </location>
</feature>
<dbReference type="AlphaFoldDB" id="A0A1B7TA68"/>
<dbReference type="Proteomes" id="UP000092321">
    <property type="component" value="Unassembled WGS sequence"/>
</dbReference>
<feature type="region of interest" description="Disordered" evidence="1">
    <location>
        <begin position="166"/>
        <end position="210"/>
    </location>
</feature>
<evidence type="ECO:0000313" key="3">
    <source>
        <dbReference type="Proteomes" id="UP000092321"/>
    </source>
</evidence>
<feature type="compositionally biased region" description="Acidic residues" evidence="1">
    <location>
        <begin position="315"/>
        <end position="331"/>
    </location>
</feature>
<dbReference type="InterPro" id="IPR038425">
    <property type="entry name" value="GAT_sf"/>
</dbReference>
<evidence type="ECO:0000313" key="2">
    <source>
        <dbReference type="EMBL" id="OBA25629.1"/>
    </source>
</evidence>
<feature type="region of interest" description="Disordered" evidence="1">
    <location>
        <begin position="314"/>
        <end position="373"/>
    </location>
</feature>
<dbReference type="GO" id="GO:0030479">
    <property type="term" value="C:actin cortical patch"/>
    <property type="evidence" value="ECO:0007669"/>
    <property type="project" value="TreeGrafter"/>
</dbReference>
<name>A0A1B7TA68_9ASCO</name>
<dbReference type="OrthoDB" id="10068368at2759"/>
<dbReference type="SUPFAM" id="SSF89009">
    <property type="entry name" value="GAT-like domain"/>
    <property type="match status" value="1"/>
</dbReference>
<dbReference type="PANTHER" id="PTHR47789">
    <property type="entry name" value="LAS SEVENTEEN-BINDING PROTEIN 5"/>
    <property type="match status" value="1"/>
</dbReference>
<dbReference type="GO" id="GO:0006897">
    <property type="term" value="P:endocytosis"/>
    <property type="evidence" value="ECO:0007669"/>
    <property type="project" value="InterPro"/>
</dbReference>
<sequence>MGFLKDHQKSEITTIIEKCIKKKEINYNKLNKLLEYIDLKDDKSIYEQQQNLMECCRCLRKSLKYGVSVNERVMALQIIDYIIENLDPEEINNENFILDSKLNANLKLAYIGKPYAWNKLQKGKEIKEFQDETIKYVTTIWNKQYPHFNSYTELYIDPDTSFNCDSRANSNRSRSSTTTSTNNRTSMHSKPVKSNKKKSYLKDKADPSVQPEDVQYGIPIIDAKKLSAKINLIVADANRHSTLLDNRLTELGRNVYSSDDELATEYFINVRDQRRKVLRYLQLVTEGEFLGILLKCNDDMVAVLDRYDASSNLSGDDEDYFTEEDEDDDDAYNSRQTRRDNSYFTDSDEDDEEEGERRSVYSSTNPFEDTFHI</sequence>
<organism evidence="2 3">
    <name type="scientific">Hanseniaspora valbyensis NRRL Y-1626</name>
    <dbReference type="NCBI Taxonomy" id="766949"/>
    <lineage>
        <taxon>Eukaryota</taxon>
        <taxon>Fungi</taxon>
        <taxon>Dikarya</taxon>
        <taxon>Ascomycota</taxon>
        <taxon>Saccharomycotina</taxon>
        <taxon>Saccharomycetes</taxon>
        <taxon>Saccharomycodales</taxon>
        <taxon>Saccharomycodaceae</taxon>
        <taxon>Hanseniaspora</taxon>
    </lineage>
</organism>
<dbReference type="PANTHER" id="PTHR47789:SF1">
    <property type="entry name" value="LAS SEVENTEEN-BINDING PROTEIN 5"/>
    <property type="match status" value="1"/>
</dbReference>
<comment type="caution">
    <text evidence="2">The sequence shown here is derived from an EMBL/GenBank/DDBJ whole genome shotgun (WGS) entry which is preliminary data.</text>
</comment>
<gene>
    <name evidence="2" type="ORF">HANVADRAFT_49894</name>
</gene>
<evidence type="ECO:0008006" key="4">
    <source>
        <dbReference type="Google" id="ProtNLM"/>
    </source>
</evidence>
<dbReference type="Gene3D" id="1.20.58.160">
    <property type="match status" value="1"/>
</dbReference>
<keyword evidence="3" id="KW-1185">Reference proteome</keyword>
<evidence type="ECO:0000256" key="1">
    <source>
        <dbReference type="SAM" id="MobiDB-lite"/>
    </source>
</evidence>
<protein>
    <recommendedName>
        <fullName evidence="4">VHS domain-containing protein</fullName>
    </recommendedName>
</protein>
<proteinExistence type="predicted"/>
<dbReference type="InterPro" id="IPR045007">
    <property type="entry name" value="LSB5"/>
</dbReference>
<accession>A0A1B7TA68</accession>
<dbReference type="GO" id="GO:0051666">
    <property type="term" value="P:actin cortical patch localization"/>
    <property type="evidence" value="ECO:0007669"/>
    <property type="project" value="TreeGrafter"/>
</dbReference>
<dbReference type="GO" id="GO:0007015">
    <property type="term" value="P:actin filament organization"/>
    <property type="evidence" value="ECO:0007669"/>
    <property type="project" value="InterPro"/>
</dbReference>
<reference evidence="3" key="1">
    <citation type="journal article" date="2016" name="Proc. Natl. Acad. Sci. U.S.A.">
        <title>Comparative genomics of biotechnologically important yeasts.</title>
        <authorList>
            <person name="Riley R."/>
            <person name="Haridas S."/>
            <person name="Wolfe K.H."/>
            <person name="Lopes M.R."/>
            <person name="Hittinger C.T."/>
            <person name="Goeker M."/>
            <person name="Salamov A.A."/>
            <person name="Wisecaver J.H."/>
            <person name="Long T.M."/>
            <person name="Calvey C.H."/>
            <person name="Aerts A.L."/>
            <person name="Barry K.W."/>
            <person name="Choi C."/>
            <person name="Clum A."/>
            <person name="Coughlan A.Y."/>
            <person name="Deshpande S."/>
            <person name="Douglass A.P."/>
            <person name="Hanson S.J."/>
            <person name="Klenk H.-P."/>
            <person name="LaButti K.M."/>
            <person name="Lapidus A."/>
            <person name="Lindquist E.A."/>
            <person name="Lipzen A.M."/>
            <person name="Meier-Kolthoff J.P."/>
            <person name="Ohm R.A."/>
            <person name="Otillar R.P."/>
            <person name="Pangilinan J.L."/>
            <person name="Peng Y."/>
            <person name="Rokas A."/>
            <person name="Rosa C.A."/>
            <person name="Scheuner C."/>
            <person name="Sibirny A.A."/>
            <person name="Slot J.C."/>
            <person name="Stielow J.B."/>
            <person name="Sun H."/>
            <person name="Kurtzman C.P."/>
            <person name="Blackwell M."/>
            <person name="Grigoriev I.V."/>
            <person name="Jeffries T.W."/>
        </authorList>
    </citation>
    <scope>NUCLEOTIDE SEQUENCE [LARGE SCALE GENOMIC DNA]</scope>
    <source>
        <strain evidence="3">NRRL Y-1626</strain>
    </source>
</reference>
<feature type="compositionally biased region" description="Low complexity" evidence="1">
    <location>
        <begin position="166"/>
        <end position="186"/>
    </location>
</feature>
<dbReference type="EMBL" id="LXPE01000061">
    <property type="protein sequence ID" value="OBA25629.1"/>
    <property type="molecule type" value="Genomic_DNA"/>
</dbReference>